<dbReference type="PANTHER" id="PTHR47843">
    <property type="entry name" value="BTB DOMAIN-CONTAINING PROTEIN-RELATED"/>
    <property type="match status" value="1"/>
</dbReference>
<organism evidence="2 3">
    <name type="scientific">Ramalina farinacea</name>
    <dbReference type="NCBI Taxonomy" id="258253"/>
    <lineage>
        <taxon>Eukaryota</taxon>
        <taxon>Fungi</taxon>
        <taxon>Dikarya</taxon>
        <taxon>Ascomycota</taxon>
        <taxon>Pezizomycotina</taxon>
        <taxon>Lecanoromycetes</taxon>
        <taxon>OSLEUM clade</taxon>
        <taxon>Lecanoromycetidae</taxon>
        <taxon>Lecanorales</taxon>
        <taxon>Lecanorineae</taxon>
        <taxon>Ramalinaceae</taxon>
        <taxon>Ramalina</taxon>
    </lineage>
</organism>
<name>A0AA43TYD4_9LECA</name>
<feature type="region of interest" description="Disordered" evidence="1">
    <location>
        <begin position="137"/>
        <end position="180"/>
    </location>
</feature>
<evidence type="ECO:0000313" key="2">
    <source>
        <dbReference type="EMBL" id="MDI1492543.1"/>
    </source>
</evidence>
<proteinExistence type="predicted"/>
<comment type="caution">
    <text evidence="2">The sequence shown here is derived from an EMBL/GenBank/DDBJ whole genome shotgun (WGS) entry which is preliminary data.</text>
</comment>
<dbReference type="Proteomes" id="UP001161017">
    <property type="component" value="Unassembled WGS sequence"/>
</dbReference>
<feature type="compositionally biased region" description="Polar residues" evidence="1">
    <location>
        <begin position="137"/>
        <end position="161"/>
    </location>
</feature>
<evidence type="ECO:0000256" key="1">
    <source>
        <dbReference type="SAM" id="MobiDB-lite"/>
    </source>
</evidence>
<dbReference type="AlphaFoldDB" id="A0AA43TYD4"/>
<dbReference type="InterPro" id="IPR011333">
    <property type="entry name" value="SKP1/BTB/POZ_sf"/>
</dbReference>
<sequence length="300" mass="33941">MEDRESFFTTHTFKFRVEGQQFFVPGGLISRFSPPLDRLINLDMREKKQRYAVLEDVTAATFDRFLEWACKGFYTPPGPFSVTILEDGENGHMSKEANEDTASKTSANASYEKTSQNFYDNYGNFLGRIHNNGNNTSIEYSSGSVQGTASHSRQDLRQSFYSRKPDIRGDTNTAPPRKNHEASENYTNIFLCHAQLYVFADAQDIQPLKLLALDELHAVLAIFELHPERTGDIVELLRYVYANTASPSEGEEPLKKVVADYVGFEMDVLMNDEDFSALMIADGGDMLRDYMSSVSKRIKA</sequence>
<accession>A0AA43TYD4</accession>
<evidence type="ECO:0008006" key="4">
    <source>
        <dbReference type="Google" id="ProtNLM"/>
    </source>
</evidence>
<evidence type="ECO:0000313" key="3">
    <source>
        <dbReference type="Proteomes" id="UP001161017"/>
    </source>
</evidence>
<dbReference type="CDD" id="cd18186">
    <property type="entry name" value="BTB_POZ_ZBTB_KLHL-like"/>
    <property type="match status" value="1"/>
</dbReference>
<gene>
    <name evidence="2" type="ORF">OHK93_003757</name>
</gene>
<keyword evidence="3" id="KW-1185">Reference proteome</keyword>
<dbReference type="Gene3D" id="3.30.710.10">
    <property type="entry name" value="Potassium Channel Kv1.1, Chain A"/>
    <property type="match status" value="1"/>
</dbReference>
<dbReference type="EMBL" id="JAPUFD010000019">
    <property type="protein sequence ID" value="MDI1492543.1"/>
    <property type="molecule type" value="Genomic_DNA"/>
</dbReference>
<reference evidence="2" key="1">
    <citation type="journal article" date="2023" name="Genome Biol. Evol.">
        <title>First Whole Genome Sequence and Flow Cytometry Genome Size Data for the Lichen-Forming Fungus Ramalina farinacea (Ascomycota).</title>
        <authorList>
            <person name="Llewellyn T."/>
            <person name="Mian S."/>
            <person name="Hill R."/>
            <person name="Leitch I.J."/>
            <person name="Gaya E."/>
        </authorList>
    </citation>
    <scope>NUCLEOTIDE SEQUENCE</scope>
    <source>
        <strain evidence="2">LIQ254RAFAR</strain>
    </source>
</reference>
<protein>
    <recommendedName>
        <fullName evidence="4">BTB domain-containing protein</fullName>
    </recommendedName>
</protein>